<sequence length="65" mass="7040">MRCVLELRLVPDHKDAHEPAAVEERKLTSAPWSLARAASRERGDRWIRSDGGSQAAVAAVCAAEA</sequence>
<organism evidence="1 2">
    <name type="scientific">Punica granatum</name>
    <name type="common">Pomegranate</name>
    <dbReference type="NCBI Taxonomy" id="22663"/>
    <lineage>
        <taxon>Eukaryota</taxon>
        <taxon>Viridiplantae</taxon>
        <taxon>Streptophyta</taxon>
        <taxon>Embryophyta</taxon>
        <taxon>Tracheophyta</taxon>
        <taxon>Spermatophyta</taxon>
        <taxon>Magnoliopsida</taxon>
        <taxon>eudicotyledons</taxon>
        <taxon>Gunneridae</taxon>
        <taxon>Pentapetalae</taxon>
        <taxon>rosids</taxon>
        <taxon>malvids</taxon>
        <taxon>Myrtales</taxon>
        <taxon>Lythraceae</taxon>
        <taxon>Punica</taxon>
    </lineage>
</organism>
<dbReference type="AlphaFoldDB" id="A0A2I0JDA1"/>
<gene>
    <name evidence="1" type="ORF">CRG98_025594</name>
</gene>
<comment type="caution">
    <text evidence="1">The sequence shown here is derived from an EMBL/GenBank/DDBJ whole genome shotgun (WGS) entry which is preliminary data.</text>
</comment>
<name>A0A2I0JDA1_PUNGR</name>
<accession>A0A2I0JDA1</accession>
<protein>
    <submittedName>
        <fullName evidence="1">Uncharacterized protein</fullName>
    </submittedName>
</protein>
<evidence type="ECO:0000313" key="1">
    <source>
        <dbReference type="EMBL" id="PKI53983.1"/>
    </source>
</evidence>
<dbReference type="Proteomes" id="UP000233551">
    <property type="component" value="Unassembled WGS sequence"/>
</dbReference>
<keyword evidence="2" id="KW-1185">Reference proteome</keyword>
<proteinExistence type="predicted"/>
<reference evidence="1 2" key="1">
    <citation type="submission" date="2017-11" db="EMBL/GenBank/DDBJ databases">
        <title>De-novo sequencing of pomegranate (Punica granatum L.) genome.</title>
        <authorList>
            <person name="Akparov Z."/>
            <person name="Amiraslanov A."/>
            <person name="Hajiyeva S."/>
            <person name="Abbasov M."/>
            <person name="Kaur K."/>
            <person name="Hamwieh A."/>
            <person name="Solovyev V."/>
            <person name="Salamov A."/>
            <person name="Braich B."/>
            <person name="Kosarev P."/>
            <person name="Mahmoud A."/>
            <person name="Hajiyev E."/>
            <person name="Babayeva S."/>
            <person name="Izzatullayeva V."/>
            <person name="Mammadov A."/>
            <person name="Mammadov A."/>
            <person name="Sharifova S."/>
            <person name="Ojaghi J."/>
            <person name="Eynullazada K."/>
            <person name="Bayramov B."/>
            <person name="Abdulazimova A."/>
            <person name="Shahmuradov I."/>
        </authorList>
    </citation>
    <scope>NUCLEOTIDE SEQUENCE [LARGE SCALE GENOMIC DNA]</scope>
    <source>
        <strain evidence="2">cv. AG2017</strain>
        <tissue evidence="1">Leaf</tissue>
    </source>
</reference>
<evidence type="ECO:0000313" key="2">
    <source>
        <dbReference type="Proteomes" id="UP000233551"/>
    </source>
</evidence>
<dbReference type="EMBL" id="PGOL01001817">
    <property type="protein sequence ID" value="PKI53983.1"/>
    <property type="molecule type" value="Genomic_DNA"/>
</dbReference>